<gene>
    <name evidence="1" type="ORF">L6164_028830</name>
</gene>
<name>A0ACB9L7G5_BAUVA</name>
<organism evidence="1 2">
    <name type="scientific">Bauhinia variegata</name>
    <name type="common">Purple orchid tree</name>
    <name type="synonym">Phanera variegata</name>
    <dbReference type="NCBI Taxonomy" id="167791"/>
    <lineage>
        <taxon>Eukaryota</taxon>
        <taxon>Viridiplantae</taxon>
        <taxon>Streptophyta</taxon>
        <taxon>Embryophyta</taxon>
        <taxon>Tracheophyta</taxon>
        <taxon>Spermatophyta</taxon>
        <taxon>Magnoliopsida</taxon>
        <taxon>eudicotyledons</taxon>
        <taxon>Gunneridae</taxon>
        <taxon>Pentapetalae</taxon>
        <taxon>rosids</taxon>
        <taxon>fabids</taxon>
        <taxon>Fabales</taxon>
        <taxon>Fabaceae</taxon>
        <taxon>Cercidoideae</taxon>
        <taxon>Cercideae</taxon>
        <taxon>Bauhiniinae</taxon>
        <taxon>Bauhinia</taxon>
    </lineage>
</organism>
<accession>A0ACB9L7G5</accession>
<proteinExistence type="predicted"/>
<evidence type="ECO:0000313" key="1">
    <source>
        <dbReference type="EMBL" id="KAI4305465.1"/>
    </source>
</evidence>
<evidence type="ECO:0000313" key="2">
    <source>
        <dbReference type="Proteomes" id="UP000828941"/>
    </source>
</evidence>
<reference evidence="1 2" key="1">
    <citation type="journal article" date="2022" name="DNA Res.">
        <title>Chromosomal-level genome assembly of the orchid tree Bauhinia variegata (Leguminosae; Cercidoideae) supports the allotetraploid origin hypothesis of Bauhinia.</title>
        <authorList>
            <person name="Zhong Y."/>
            <person name="Chen Y."/>
            <person name="Zheng D."/>
            <person name="Pang J."/>
            <person name="Liu Y."/>
            <person name="Luo S."/>
            <person name="Meng S."/>
            <person name="Qian L."/>
            <person name="Wei D."/>
            <person name="Dai S."/>
            <person name="Zhou R."/>
        </authorList>
    </citation>
    <scope>NUCLEOTIDE SEQUENCE [LARGE SCALE GENOMIC DNA]</scope>
    <source>
        <strain evidence="1">BV-YZ2020</strain>
    </source>
</reference>
<sequence length="119" mass="13337">MQDTSGYTALALAAKSIDSSRMAKCMSENCKDLLTMKTRDNEIPVLLAAANGHKEMTPYLYSETHWDDFPEEQVIHYGGLLLTRCINAEIFDVALELLKNSKIPITNESQDLRPLYALA</sequence>
<dbReference type="Proteomes" id="UP000828941">
    <property type="component" value="Chromosome 12"/>
</dbReference>
<keyword evidence="2" id="KW-1185">Reference proteome</keyword>
<comment type="caution">
    <text evidence="1">The sequence shown here is derived from an EMBL/GenBank/DDBJ whole genome shotgun (WGS) entry which is preliminary data.</text>
</comment>
<dbReference type="EMBL" id="CM039437">
    <property type="protein sequence ID" value="KAI4305465.1"/>
    <property type="molecule type" value="Genomic_DNA"/>
</dbReference>
<protein>
    <submittedName>
        <fullName evidence="1">Uncharacterized protein</fullName>
    </submittedName>
</protein>